<feature type="non-terminal residue" evidence="3">
    <location>
        <position position="1"/>
    </location>
</feature>
<reference evidence="3" key="1">
    <citation type="submission" date="2023-10" db="EMBL/GenBank/DDBJ databases">
        <authorList>
            <person name="Chen Y."/>
            <person name="Shah S."/>
            <person name="Dougan E. K."/>
            <person name="Thang M."/>
            <person name="Chan C."/>
        </authorList>
    </citation>
    <scope>NUCLEOTIDE SEQUENCE [LARGE SCALE GENOMIC DNA]</scope>
</reference>
<evidence type="ECO:0000313" key="4">
    <source>
        <dbReference type="Proteomes" id="UP001189429"/>
    </source>
</evidence>
<evidence type="ECO:0000313" key="3">
    <source>
        <dbReference type="EMBL" id="CAK0879595.1"/>
    </source>
</evidence>
<dbReference type="Proteomes" id="UP001189429">
    <property type="component" value="Unassembled WGS sequence"/>
</dbReference>
<dbReference type="InterPro" id="IPR012317">
    <property type="entry name" value="Poly(ADP-ribose)pol_cat_dom"/>
</dbReference>
<feature type="compositionally biased region" description="Basic and acidic residues" evidence="1">
    <location>
        <begin position="291"/>
        <end position="308"/>
    </location>
</feature>
<gene>
    <name evidence="3" type="ORF">PCOR1329_LOCUS62980</name>
</gene>
<feature type="domain" description="PARP catalytic" evidence="2">
    <location>
        <begin position="127"/>
        <end position="255"/>
    </location>
</feature>
<name>A0ABN9W111_9DINO</name>
<keyword evidence="4" id="KW-1185">Reference proteome</keyword>
<proteinExistence type="predicted"/>
<comment type="caution">
    <text evidence="3">The sequence shown here is derived from an EMBL/GenBank/DDBJ whole genome shotgun (WGS) entry which is preliminary data.</text>
</comment>
<dbReference type="EMBL" id="CAUYUJ010017978">
    <property type="protein sequence ID" value="CAK0879595.1"/>
    <property type="molecule type" value="Genomic_DNA"/>
</dbReference>
<dbReference type="Pfam" id="PF00644">
    <property type="entry name" value="PARP"/>
    <property type="match status" value="1"/>
</dbReference>
<evidence type="ECO:0000256" key="1">
    <source>
        <dbReference type="SAM" id="MobiDB-lite"/>
    </source>
</evidence>
<evidence type="ECO:0000259" key="2">
    <source>
        <dbReference type="Pfam" id="PF00644"/>
    </source>
</evidence>
<dbReference type="SUPFAM" id="SSF56399">
    <property type="entry name" value="ADP-ribosylation"/>
    <property type="match status" value="1"/>
</dbReference>
<dbReference type="Gene3D" id="3.90.228.10">
    <property type="match status" value="1"/>
</dbReference>
<sequence length="360" mass="39424">RAGGEATGGRAAERGRPCRFRLCSSGGARCPCPGFEAADDAGLLCKCGHKASMHRSDTAEAGFEAFSSMNRACHTMDWTDTPGLVRIEDDELLAKLQEALDHTHKPKDNWTRDRGCALHGVNGCDAKCCSKNKAPVPTRYKLLTAYRNQNEDLWQKYSMLKTAIREECRRPRGLEDTLPPMTVHKVTTSGMSLSSDLDEECNEYYLFHGSSSQKCTSIASTNFRTDLAGAGATWKEKGKAVGTPLYGFGVYFAEMDHEGGRVFQGGGRGRRHPARGRGGGVLHRPGMPRHVRQDERRHDQRDRGEESQGGRVRRTVPLGDGRPGLGLEQAVQGGRSLREGPVLPGILAGVFSRLRLSTMP</sequence>
<organism evidence="3 4">
    <name type="scientific">Prorocentrum cordatum</name>
    <dbReference type="NCBI Taxonomy" id="2364126"/>
    <lineage>
        <taxon>Eukaryota</taxon>
        <taxon>Sar</taxon>
        <taxon>Alveolata</taxon>
        <taxon>Dinophyceae</taxon>
        <taxon>Prorocentrales</taxon>
        <taxon>Prorocentraceae</taxon>
        <taxon>Prorocentrum</taxon>
    </lineage>
</organism>
<protein>
    <recommendedName>
        <fullName evidence="2">PARP catalytic domain-containing protein</fullName>
    </recommendedName>
</protein>
<accession>A0ABN9W111</accession>
<feature type="region of interest" description="Disordered" evidence="1">
    <location>
        <begin position="263"/>
        <end position="326"/>
    </location>
</feature>